<name>A0A225E5C3_9BACT</name>
<keyword evidence="2" id="KW-1185">Reference proteome</keyword>
<dbReference type="Proteomes" id="UP000214646">
    <property type="component" value="Unassembled WGS sequence"/>
</dbReference>
<evidence type="ECO:0000313" key="1">
    <source>
        <dbReference type="EMBL" id="OWK43875.1"/>
    </source>
</evidence>
<evidence type="ECO:0000313" key="2">
    <source>
        <dbReference type="Proteomes" id="UP000214646"/>
    </source>
</evidence>
<organism evidence="1 2">
    <name type="scientific">Fimbriiglobus ruber</name>
    <dbReference type="NCBI Taxonomy" id="1908690"/>
    <lineage>
        <taxon>Bacteria</taxon>
        <taxon>Pseudomonadati</taxon>
        <taxon>Planctomycetota</taxon>
        <taxon>Planctomycetia</taxon>
        <taxon>Gemmatales</taxon>
        <taxon>Gemmataceae</taxon>
        <taxon>Fimbriiglobus</taxon>
    </lineage>
</organism>
<dbReference type="AlphaFoldDB" id="A0A225E5C3"/>
<dbReference type="EMBL" id="NIDE01000004">
    <property type="protein sequence ID" value="OWK43875.1"/>
    <property type="molecule type" value="Genomic_DNA"/>
</dbReference>
<dbReference type="SUPFAM" id="SSF50969">
    <property type="entry name" value="YVTN repeat-like/Quinoprotein amine dehydrogenase"/>
    <property type="match status" value="1"/>
</dbReference>
<comment type="caution">
    <text evidence="1">The sequence shown here is derived from an EMBL/GenBank/DDBJ whole genome shotgun (WGS) entry which is preliminary data.</text>
</comment>
<sequence>MTSLNLPGKNLLPCMLWADAKGSAFFALENASGVLRRISFPDFVVAKQADLERKFEWLSLSAEGLLLSDPTGEEIWVVDPATFDVKAKIPVPKLKRAVSAPGSFLAVACDQDAAKNQAQTNGKLYVVNLRTKKATQWVAPNNATRAEIGLDNPAMSPDGHYVFTKYLEVMFRFSFKNGTLHYEDHTPRMGRGASVALDSRAGYAQKMGPLYSAGITFSPDSKLVCMPNVSGNVHEKMFTTVVYPINTFNKHQCTLDQGPYPQAVGFDLNGGRIFTQNYGHELLVFSLAGVKKKEYRFDLKPEAIPGHEKAAGSVWQYLVHPDGNKIVMLTSDTGYYVDVPRSSMNAPKTK</sequence>
<accession>A0A225E5C3</accession>
<gene>
    <name evidence="1" type="ORF">FRUB_03474</name>
</gene>
<proteinExistence type="predicted"/>
<dbReference type="InterPro" id="IPR015943">
    <property type="entry name" value="WD40/YVTN_repeat-like_dom_sf"/>
</dbReference>
<dbReference type="InterPro" id="IPR011044">
    <property type="entry name" value="Quino_amine_DH_bsu"/>
</dbReference>
<reference evidence="2" key="1">
    <citation type="submission" date="2017-06" db="EMBL/GenBank/DDBJ databases">
        <title>Genome analysis of Fimbriiglobus ruber SP5, the first member of the order Planctomycetales with confirmed chitinolytic capability.</title>
        <authorList>
            <person name="Ravin N.V."/>
            <person name="Rakitin A.L."/>
            <person name="Ivanova A.A."/>
            <person name="Beletsky A.V."/>
            <person name="Kulichevskaya I.S."/>
            <person name="Mardanov A.V."/>
            <person name="Dedysh S.N."/>
        </authorList>
    </citation>
    <scope>NUCLEOTIDE SEQUENCE [LARGE SCALE GENOMIC DNA]</scope>
    <source>
        <strain evidence="2">SP5</strain>
    </source>
</reference>
<protein>
    <submittedName>
        <fullName evidence="1">Uncharacterized protein</fullName>
    </submittedName>
</protein>
<dbReference type="Gene3D" id="2.130.10.10">
    <property type="entry name" value="YVTN repeat-like/Quinoprotein amine dehydrogenase"/>
    <property type="match status" value="1"/>
</dbReference>